<dbReference type="InterPro" id="IPR005522">
    <property type="entry name" value="IPK"/>
</dbReference>
<evidence type="ECO:0000256" key="2">
    <source>
        <dbReference type="ARBA" id="ARBA00022679"/>
    </source>
</evidence>
<dbReference type="EMBL" id="JBICBT010000273">
    <property type="protein sequence ID" value="KAL3118611.1"/>
    <property type="molecule type" value="Genomic_DNA"/>
</dbReference>
<dbReference type="PANTHER" id="PTHR12400:SF21">
    <property type="entry name" value="KINASE"/>
    <property type="match status" value="1"/>
</dbReference>
<dbReference type="Proteomes" id="UP001620626">
    <property type="component" value="Unassembled WGS sequence"/>
</dbReference>
<organism evidence="6 7">
    <name type="scientific">Heterodera trifolii</name>
    <dbReference type="NCBI Taxonomy" id="157864"/>
    <lineage>
        <taxon>Eukaryota</taxon>
        <taxon>Metazoa</taxon>
        <taxon>Ecdysozoa</taxon>
        <taxon>Nematoda</taxon>
        <taxon>Chromadorea</taxon>
        <taxon>Rhabditida</taxon>
        <taxon>Tylenchina</taxon>
        <taxon>Tylenchomorpha</taxon>
        <taxon>Tylenchoidea</taxon>
        <taxon>Heteroderidae</taxon>
        <taxon>Heteroderinae</taxon>
        <taxon>Heterodera</taxon>
    </lineage>
</organism>
<evidence type="ECO:0000313" key="7">
    <source>
        <dbReference type="Proteomes" id="UP001620626"/>
    </source>
</evidence>
<feature type="region of interest" description="Disordered" evidence="5">
    <location>
        <begin position="367"/>
        <end position="414"/>
    </location>
</feature>
<dbReference type="EC" id="2.7.-.-" evidence="4"/>
<evidence type="ECO:0000256" key="1">
    <source>
        <dbReference type="ARBA" id="ARBA00007374"/>
    </source>
</evidence>
<reference evidence="6 7" key="1">
    <citation type="submission" date="2024-10" db="EMBL/GenBank/DDBJ databases">
        <authorList>
            <person name="Kim D."/>
        </authorList>
    </citation>
    <scope>NUCLEOTIDE SEQUENCE [LARGE SCALE GENOMIC DNA]</scope>
    <source>
        <strain evidence="6">BH-2024</strain>
    </source>
</reference>
<dbReference type="GO" id="GO:0016301">
    <property type="term" value="F:kinase activity"/>
    <property type="evidence" value="ECO:0007669"/>
    <property type="project" value="UniProtKB-KW"/>
</dbReference>
<proteinExistence type="inferred from homology"/>
<dbReference type="Pfam" id="PF03770">
    <property type="entry name" value="IPK"/>
    <property type="match status" value="1"/>
</dbReference>
<dbReference type="SUPFAM" id="SSF56104">
    <property type="entry name" value="SAICAR synthase-like"/>
    <property type="match status" value="1"/>
</dbReference>
<dbReference type="AlphaFoldDB" id="A0ABD2LTN5"/>
<keyword evidence="7" id="KW-1185">Reference proteome</keyword>
<comment type="caution">
    <text evidence="6">The sequence shown here is derived from an EMBL/GenBank/DDBJ whole genome shotgun (WGS) entry which is preliminary data.</text>
</comment>
<evidence type="ECO:0000256" key="4">
    <source>
        <dbReference type="RuleBase" id="RU363090"/>
    </source>
</evidence>
<dbReference type="InterPro" id="IPR038286">
    <property type="entry name" value="IPK_sf"/>
</dbReference>
<dbReference type="Gene3D" id="3.30.470.160">
    <property type="entry name" value="Inositol polyphosphate kinase"/>
    <property type="match status" value="1"/>
</dbReference>
<dbReference type="PANTHER" id="PTHR12400">
    <property type="entry name" value="INOSITOL POLYPHOSPHATE KINASE"/>
    <property type="match status" value="1"/>
</dbReference>
<sequence>MEVSGFPHQVGGHFGLLSILGHVCKPFNHREFEFYSRMDAKLAPFTPKLCSKIKVQCLNQNVEDGTLMMSTEQIVSCHRHPTENIIADLPTSIGCSFQKSIATVSTNANAKRKHSMTFRVKSGRVEAEKSVTANNWAGQCQSKIVQKLLKGHDRSFMLLEDLVSRYNRPCVIDLKMGTRQYGDDASAQKRLTQTQKCRQSTSSEIGVRLVGMQLFDREVGEYIFMNKYEGRRMDRMQFHNALLHFFKVAGKTRTMRIIEELLKLRKTLLNAEGFRFFSSSLLIAFDGSGHKSKANEGVTVKMIDFAHSTFNGFLDDQPYSSTDDGYLLGMDSLLRILNVFQQNRLVMPIGGIKQSIELLAIGEKKKSGTKRKYSEEDEESRSSITSSMYTSDSCTGEEETEDCGGGCSTPEAPRTSDNAVNCAINDIPLVKLNRCVCEEGDTETKLVTTA</sequence>
<protein>
    <recommendedName>
        <fullName evidence="4">Kinase</fullName>
        <ecNumber evidence="4">2.7.-.-</ecNumber>
    </recommendedName>
</protein>
<evidence type="ECO:0000256" key="5">
    <source>
        <dbReference type="SAM" id="MobiDB-lite"/>
    </source>
</evidence>
<name>A0ABD2LTN5_9BILA</name>
<comment type="similarity">
    <text evidence="1 4">Belongs to the inositol phosphokinase (IPK) family.</text>
</comment>
<accession>A0ABD2LTN5</accession>
<evidence type="ECO:0000256" key="3">
    <source>
        <dbReference type="ARBA" id="ARBA00022777"/>
    </source>
</evidence>
<evidence type="ECO:0000313" key="6">
    <source>
        <dbReference type="EMBL" id="KAL3118611.1"/>
    </source>
</evidence>
<feature type="compositionally biased region" description="Low complexity" evidence="5">
    <location>
        <begin position="382"/>
        <end position="394"/>
    </location>
</feature>
<gene>
    <name evidence="6" type="ORF">niasHT_009318</name>
</gene>
<keyword evidence="2 4" id="KW-0808">Transferase</keyword>
<keyword evidence="3 4" id="KW-0418">Kinase</keyword>